<feature type="domain" description="DUF6079" evidence="4">
    <location>
        <begin position="786"/>
        <end position="885"/>
    </location>
</feature>
<dbReference type="InterPro" id="IPR058569">
    <property type="entry name" value="DUF6079_2nd"/>
</dbReference>
<dbReference type="Pfam" id="PF26385">
    <property type="entry name" value="DUF6079_4th"/>
    <property type="match status" value="2"/>
</dbReference>
<dbReference type="Pfam" id="PF26387">
    <property type="entry name" value="DUF6079_5th"/>
    <property type="match status" value="1"/>
</dbReference>
<dbReference type="KEGG" id="nwa:Nwat_0045"/>
<evidence type="ECO:0000259" key="4">
    <source>
        <dbReference type="Pfam" id="PF26385"/>
    </source>
</evidence>
<dbReference type="Pfam" id="PF26383">
    <property type="entry name" value="DUF6079_2nd"/>
    <property type="match status" value="1"/>
</dbReference>
<feature type="domain" description="DUF6079" evidence="5">
    <location>
        <begin position="890"/>
        <end position="1113"/>
    </location>
</feature>
<keyword evidence="8" id="KW-1185">Reference proteome</keyword>
<dbReference type="InterPro" id="IPR058574">
    <property type="entry name" value="DUF6079_6th"/>
</dbReference>
<dbReference type="RefSeq" id="WP_013219148.1">
    <property type="nucleotide sequence ID" value="NC_014315.1"/>
</dbReference>
<evidence type="ECO:0000259" key="2">
    <source>
        <dbReference type="Pfam" id="PF26383"/>
    </source>
</evidence>
<dbReference type="STRING" id="105559.Nwat_0045"/>
<evidence type="ECO:0000259" key="1">
    <source>
        <dbReference type="Pfam" id="PF19557"/>
    </source>
</evidence>
<evidence type="ECO:0000313" key="8">
    <source>
        <dbReference type="Proteomes" id="UP000000393"/>
    </source>
</evidence>
<dbReference type="Pfam" id="PF19557">
    <property type="entry name" value="DUF6079_1st"/>
    <property type="match status" value="1"/>
</dbReference>
<gene>
    <name evidence="7" type="ordered locus">Nwat_0045</name>
</gene>
<dbReference type="eggNOG" id="COG1474">
    <property type="taxonomic scope" value="Bacteria"/>
</dbReference>
<reference evidence="7 8" key="1">
    <citation type="submission" date="2010-06" db="EMBL/GenBank/DDBJ databases">
        <title>Complete sequence of chromosome of Nitrosococcus watsoni C-113.</title>
        <authorList>
            <consortium name="US DOE Joint Genome Institute"/>
            <person name="Lucas S."/>
            <person name="Copeland A."/>
            <person name="Lapidus A."/>
            <person name="Cheng J.-F."/>
            <person name="Bruce D."/>
            <person name="Goodwin L."/>
            <person name="Pitluck S."/>
            <person name="Malfatti S.A."/>
            <person name="Chain P.S.G."/>
            <person name="Land M."/>
            <person name="Hauser L."/>
            <person name="Kyrpides N."/>
            <person name="Ivanova N."/>
            <person name="Cambell M.A."/>
            <person name="Heidelberg J.F."/>
            <person name="Klotz M.G."/>
            <person name="Woyke T."/>
        </authorList>
    </citation>
    <scope>NUCLEOTIDE SEQUENCE [LARGE SCALE GENOMIC DNA]</scope>
    <source>
        <strain evidence="7 8">C-113</strain>
    </source>
</reference>
<dbReference type="InterPro" id="IPR058571">
    <property type="entry name" value="DUF6079_3rd"/>
</dbReference>
<proteinExistence type="predicted"/>
<feature type="domain" description="DUF6079" evidence="4">
    <location>
        <begin position="729"/>
        <end position="764"/>
    </location>
</feature>
<evidence type="ECO:0008006" key="9">
    <source>
        <dbReference type="Google" id="ProtNLM"/>
    </source>
</evidence>
<evidence type="ECO:0000313" key="7">
    <source>
        <dbReference type="EMBL" id="ADJ27036.1"/>
    </source>
</evidence>
<evidence type="ECO:0000259" key="6">
    <source>
        <dbReference type="Pfam" id="PF26388"/>
    </source>
</evidence>
<evidence type="ECO:0000259" key="5">
    <source>
        <dbReference type="Pfam" id="PF26387"/>
    </source>
</evidence>
<dbReference type="EMBL" id="CP002086">
    <property type="protein sequence ID" value="ADJ27036.1"/>
    <property type="molecule type" value="Genomic_DNA"/>
</dbReference>
<dbReference type="InterPro" id="IPR058573">
    <property type="entry name" value="DUF6079_5th"/>
</dbReference>
<dbReference type="InterPro" id="IPR045725">
    <property type="entry name" value="DUF6079_N"/>
</dbReference>
<dbReference type="Pfam" id="PF26384">
    <property type="entry name" value="DUF6079_3rd"/>
    <property type="match status" value="1"/>
</dbReference>
<dbReference type="Proteomes" id="UP000000393">
    <property type="component" value="Chromosome"/>
</dbReference>
<accession>D8K841</accession>
<feature type="domain" description="DUF6079" evidence="1">
    <location>
        <begin position="44"/>
        <end position="273"/>
    </location>
</feature>
<dbReference type="Pfam" id="PF26388">
    <property type="entry name" value="DUF6079_6th"/>
    <property type="match status" value="1"/>
</dbReference>
<dbReference type="InterPro" id="IPR058572">
    <property type="entry name" value="DUF6079_4th"/>
</dbReference>
<sequence>MVSLQDRKCGHIKNIPVEEDPGRAQLKYGDLIQFDPIESVVQLRDADKSSAAHTLVNTYVISEEMAERLTQLVIPQMQFDQPVDNKGLLVVGNYGTGKSHLMSVVSSLAADASLLEGLNHAGVRDTASQIAGRFKVIRTEIGATTMSLRDILVAELEEHLEKLGVEYVFPEAGTITSHKRAFEDMMAKFGEVFPEHGLLLVVDELLDYLRTRKDQELILDLNFLREVGEVCKDLRFRFMAGVQEAIFDSPRFAFVADSIRRVKDRFEQILIARNDVKFVVAERLLKKTTEQQAKIRDYLMPFAKYYGGLNERMDEFVRLFPVHPDYIDTFERVTVVEKREVLKTLSMGMKGILGKDVPQDEPGLIAFDSYWGTLKQNASFRAIPEIRAVIDCSQVLESRIENAITRKQYKPMALRLIHALSVHRLTTGDIYAPMGASAEELRDRLCLFDPLIAELGSDEPDKDLQTHVETVLREIHKTVSGQFISFNADNRQFYLDLKKTDDFDALIDKRAESLGQAQLDRFYYEALKRVMECQDATYVTGYKIWQHELVWQEHKAARSGYLFFGAPNERSTAVPQRDFYLYFIQPNDPPRFKDDKVNDEIFFRLKGTDEEFQTALKSYAAALDLAATSSGHAKATYESKANGFLKKLVQWLQKHMSDAFEVTYQGRAKSMTEWAKGKSIRDLSGLSPHETINFRDLVNTIAGVCLAPNFENQAPDYPFFSVLITGNNRAQAAQDALRAIAGQNRTKQATAVLDALELLNGDNFAGREIGRPEGARRGAAMDGGYQKIDPYKSKYTKFILDTVKAKGHGQVVNRSEIIQDDHGLEYMNPGGSRLEPEWVSVLVAALVYSGDIVLAIPGKKFDATGLQQLAATGMDELVRFKHLEQPKEWNLPALKALFELLGMTPGMAQLVTQGKDEPVQNLQQAVGKIVKRIVMTQQTLREGLSFWGQNMVLGSGLGVQGSENSEPGTQNSELENAKAFFESLQAYSSPGKLKNFRYSAPEVLAHEKAVKALDELDALREFIMDHSPTASWLATAEASASRGSEFRVTGSESKPQGLDLWVDQVKAIRGDVLDSINSELKTQNPQLARLSSEVGEKLKKLKRDYINQYISLHARARLGVNDDKRKAGLLNDQRLQTLLKLAGIDLMPRQQLTDYQNRLAGLKSCFALTEQNLETTPACPHCQFRPAAEIGVLGSGFGVSGSQQLDQMDEQLDKIIEQWTKTLLNNLDDPMTQANVNELLHEDDKQIVKAFMDSKELPDPVDGNFVQTLKTILAGLQKVSVKKADLLKIVSDLGPSTPNEIKQAVSDYVDSLTKGKDQNKVRIVLE</sequence>
<organism evidence="7 8">
    <name type="scientific">Nitrosococcus watsoni (strain C-113)</name>
    <dbReference type="NCBI Taxonomy" id="105559"/>
    <lineage>
        <taxon>Bacteria</taxon>
        <taxon>Pseudomonadati</taxon>
        <taxon>Pseudomonadota</taxon>
        <taxon>Gammaproteobacteria</taxon>
        <taxon>Chromatiales</taxon>
        <taxon>Chromatiaceae</taxon>
        <taxon>Nitrosococcus</taxon>
    </lineage>
</organism>
<feature type="domain" description="DUF6079" evidence="3">
    <location>
        <begin position="505"/>
        <end position="714"/>
    </location>
</feature>
<feature type="domain" description="DUF6079" evidence="6">
    <location>
        <begin position="1121"/>
        <end position="1217"/>
    </location>
</feature>
<feature type="domain" description="DUF6079" evidence="2">
    <location>
        <begin position="288"/>
        <end position="500"/>
    </location>
</feature>
<evidence type="ECO:0000259" key="3">
    <source>
        <dbReference type="Pfam" id="PF26384"/>
    </source>
</evidence>
<name>D8K841_NITWC</name>
<dbReference type="HOGENOM" id="CLU_268053_0_0_6"/>
<protein>
    <recommendedName>
        <fullName evidence="9">ATPase</fullName>
    </recommendedName>
</protein>